<dbReference type="Pfam" id="PF04389">
    <property type="entry name" value="Peptidase_M28"/>
    <property type="match status" value="1"/>
</dbReference>
<evidence type="ECO:0000256" key="2">
    <source>
        <dbReference type="ARBA" id="ARBA00004613"/>
    </source>
</evidence>
<evidence type="ECO:0000256" key="10">
    <source>
        <dbReference type="RuleBase" id="RU361240"/>
    </source>
</evidence>
<dbReference type="eggNOG" id="KOG3946">
    <property type="taxonomic scope" value="Eukaryota"/>
</dbReference>
<dbReference type="GO" id="GO:0016603">
    <property type="term" value="F:glutaminyl-peptide cyclotransferase activity"/>
    <property type="evidence" value="ECO:0007669"/>
    <property type="project" value="UniProtKB-EC"/>
</dbReference>
<proteinExistence type="inferred from homology"/>
<comment type="similarity">
    <text evidence="3">Belongs to the glutaminyl-peptide cyclotransferase family.</text>
</comment>
<sequence length="399" mass="45357">MWTQLFPSSFLALLLASVTAGYHVEPRSLNLFSDTNLVSLATTPDPRKNIDPYDPHSHLYNILIPRPPDTANNTLVRNYIAKTLRDLQWHVEEDSFEDETPYGRKKFTNIIATKDPDAPRRIILAAHFDSKFFPTAPDNQFLGATDSAAPCAMLLDLAGALNPMLNERMERLEHGLADDEEEEAGETTLQLVFFDGEEAFKIWTATDSIYGARHLAEKWSTEFVSPIQARKLFRAETQISTIEHFVLLDLLGSPRPLISSHFPSTAWLFDGLVHIEHRLGRIGMFNEDPNANPGQSDPDGEAGEWHAWSSFFVPRSSYAHNWGGIEDDHIPFMQRGVNILHIIATPFPQVWHTIKDDASALDIPTMRRWNILFRVFTAEYLRLKPSNYNHKRDELPSPS</sequence>
<evidence type="ECO:0000256" key="1">
    <source>
        <dbReference type="ARBA" id="ARBA00000001"/>
    </source>
</evidence>
<dbReference type="PANTHER" id="PTHR12283:SF6">
    <property type="entry name" value="GLUTAMINYL-PEPTIDE CYCLOTRANSFERASE-RELATED"/>
    <property type="match status" value="1"/>
</dbReference>
<feature type="domain" description="Peptidase M28" evidence="11">
    <location>
        <begin position="109"/>
        <end position="374"/>
    </location>
</feature>
<evidence type="ECO:0000256" key="9">
    <source>
        <dbReference type="ARBA" id="ARBA00023315"/>
    </source>
</evidence>
<dbReference type="InterPro" id="IPR040234">
    <property type="entry name" value="QC/QCL"/>
</dbReference>
<dbReference type="InterPro" id="IPR037457">
    <property type="entry name" value="M28_QC"/>
</dbReference>
<evidence type="ECO:0000256" key="4">
    <source>
        <dbReference type="ARBA" id="ARBA00022525"/>
    </source>
</evidence>
<accession>G4T659</accession>
<dbReference type="STRING" id="1109443.G4T659"/>
<keyword evidence="10" id="KW-0732">Signal</keyword>
<feature type="chain" id="PRO_5005132206" description="Peptide hydrolase" evidence="10">
    <location>
        <begin position="21"/>
        <end position="399"/>
    </location>
</feature>
<comment type="catalytic activity">
    <reaction evidence="1">
        <text>N-terminal L-glutaminyl-[peptide] = N-terminal 5-oxo-L-prolyl-[peptide] + NH4(+)</text>
        <dbReference type="Rhea" id="RHEA:23652"/>
        <dbReference type="Rhea" id="RHEA-COMP:11736"/>
        <dbReference type="Rhea" id="RHEA-COMP:11846"/>
        <dbReference type="ChEBI" id="CHEBI:28938"/>
        <dbReference type="ChEBI" id="CHEBI:64722"/>
        <dbReference type="ChEBI" id="CHEBI:87215"/>
        <dbReference type="EC" id="2.3.2.5"/>
    </reaction>
</comment>
<keyword evidence="8" id="KW-1015">Disulfide bond</keyword>
<evidence type="ECO:0000256" key="8">
    <source>
        <dbReference type="ARBA" id="ARBA00023157"/>
    </source>
</evidence>
<feature type="signal peptide" evidence="10">
    <location>
        <begin position="1"/>
        <end position="20"/>
    </location>
</feature>
<evidence type="ECO:0000259" key="11">
    <source>
        <dbReference type="Pfam" id="PF04389"/>
    </source>
</evidence>
<dbReference type="Gene3D" id="3.40.630.10">
    <property type="entry name" value="Zn peptidases"/>
    <property type="match status" value="1"/>
</dbReference>
<comment type="caution">
    <text evidence="12">The sequence shown here is derived from an EMBL/GenBank/DDBJ whole genome shotgun (WGS) entry which is preliminary data.</text>
</comment>
<comment type="subcellular location">
    <subcellularLocation>
        <location evidence="2">Secreted</location>
    </subcellularLocation>
</comment>
<keyword evidence="13" id="KW-1185">Reference proteome</keyword>
<dbReference type="InterPro" id="IPR007484">
    <property type="entry name" value="Peptidase_M28"/>
</dbReference>
<dbReference type="OMA" id="THWAYQK"/>
<dbReference type="OrthoDB" id="3907302at2759"/>
<organism evidence="12 13">
    <name type="scientific">Serendipita indica (strain DSM 11827)</name>
    <name type="common">Root endophyte fungus</name>
    <name type="synonym">Piriformospora indica</name>
    <dbReference type="NCBI Taxonomy" id="1109443"/>
    <lineage>
        <taxon>Eukaryota</taxon>
        <taxon>Fungi</taxon>
        <taxon>Dikarya</taxon>
        <taxon>Basidiomycota</taxon>
        <taxon>Agaricomycotina</taxon>
        <taxon>Agaricomycetes</taxon>
        <taxon>Sebacinales</taxon>
        <taxon>Serendipitaceae</taxon>
        <taxon>Serendipita</taxon>
    </lineage>
</organism>
<reference evidence="12 13" key="1">
    <citation type="journal article" date="2011" name="PLoS Pathog.">
        <title>Endophytic Life Strategies Decoded by Genome and Transcriptome Analyses of the Mutualistic Root Symbiont Piriformospora indica.</title>
        <authorList>
            <person name="Zuccaro A."/>
            <person name="Lahrmann U."/>
            <person name="Guldener U."/>
            <person name="Langen G."/>
            <person name="Pfiffi S."/>
            <person name="Biedenkopf D."/>
            <person name="Wong P."/>
            <person name="Samans B."/>
            <person name="Grimm C."/>
            <person name="Basiewicz M."/>
            <person name="Murat C."/>
            <person name="Martin F."/>
            <person name="Kogel K.H."/>
        </authorList>
    </citation>
    <scope>NUCLEOTIDE SEQUENCE [LARGE SCALE GENOMIC DNA]</scope>
    <source>
        <strain evidence="12 13">DSM 11827</strain>
    </source>
</reference>
<name>G4T659_SERID</name>
<evidence type="ECO:0000313" key="13">
    <source>
        <dbReference type="Proteomes" id="UP000007148"/>
    </source>
</evidence>
<dbReference type="EC" id="3.4.-.-" evidence="10"/>
<protein>
    <recommendedName>
        <fullName evidence="10">Peptide hydrolase</fullName>
        <ecNumber evidence="10">3.4.-.-</ecNumber>
    </recommendedName>
</protein>
<keyword evidence="5 12" id="KW-0808">Transferase</keyword>
<comment type="similarity">
    <text evidence="10">Belongs to the peptidase M28 family.</text>
</comment>
<dbReference type="PANTHER" id="PTHR12283">
    <property type="entry name" value="GLUTAMINYL-PEPTIDE CYCLOTRANSFERASE"/>
    <property type="match status" value="1"/>
</dbReference>
<dbReference type="GO" id="GO:0006508">
    <property type="term" value="P:proteolysis"/>
    <property type="evidence" value="ECO:0007669"/>
    <property type="project" value="UniProtKB-KW"/>
</dbReference>
<dbReference type="CDD" id="cd03880">
    <property type="entry name" value="M28_QC_like"/>
    <property type="match status" value="1"/>
</dbReference>
<dbReference type="HOGENOM" id="CLU_045003_1_2_1"/>
<evidence type="ECO:0000256" key="3">
    <source>
        <dbReference type="ARBA" id="ARBA00006014"/>
    </source>
</evidence>
<evidence type="ECO:0000313" key="12">
    <source>
        <dbReference type="EMBL" id="CCA66802.1"/>
    </source>
</evidence>
<keyword evidence="9" id="KW-0012">Acyltransferase</keyword>
<evidence type="ECO:0000256" key="5">
    <source>
        <dbReference type="ARBA" id="ARBA00022679"/>
    </source>
</evidence>
<dbReference type="GO" id="GO:0008270">
    <property type="term" value="F:zinc ion binding"/>
    <property type="evidence" value="ECO:0007669"/>
    <property type="project" value="TreeGrafter"/>
</dbReference>
<dbReference type="GO" id="GO:0005576">
    <property type="term" value="C:extracellular region"/>
    <property type="evidence" value="ECO:0007669"/>
    <property type="project" value="UniProtKB-SubCell"/>
</dbReference>
<dbReference type="GO" id="GO:0008233">
    <property type="term" value="F:peptidase activity"/>
    <property type="evidence" value="ECO:0007669"/>
    <property type="project" value="UniProtKB-KW"/>
</dbReference>
<keyword evidence="10" id="KW-0378">Hydrolase</keyword>
<dbReference type="EMBL" id="CAFZ01000006">
    <property type="protein sequence ID" value="CCA66802.1"/>
    <property type="molecule type" value="Genomic_DNA"/>
</dbReference>
<dbReference type="FunFam" id="3.40.630.10:FF:000029">
    <property type="entry name" value="Glutaminyl-peptide cyclotransferase"/>
    <property type="match status" value="1"/>
</dbReference>
<dbReference type="SUPFAM" id="SSF53187">
    <property type="entry name" value="Zn-dependent exopeptidases"/>
    <property type="match status" value="1"/>
</dbReference>
<dbReference type="InParanoid" id="G4T659"/>
<keyword evidence="7 10" id="KW-0862">Zinc</keyword>
<dbReference type="AlphaFoldDB" id="G4T659"/>
<dbReference type="Proteomes" id="UP000007148">
    <property type="component" value="Unassembled WGS sequence"/>
</dbReference>
<keyword evidence="4" id="KW-0964">Secreted</keyword>
<evidence type="ECO:0000256" key="7">
    <source>
        <dbReference type="ARBA" id="ARBA00022833"/>
    </source>
</evidence>
<keyword evidence="10" id="KW-0645">Protease</keyword>
<gene>
    <name evidence="12" type="ORF">PIIN_00565</name>
</gene>
<evidence type="ECO:0000256" key="6">
    <source>
        <dbReference type="ARBA" id="ARBA00022723"/>
    </source>
</evidence>
<keyword evidence="6 10" id="KW-0479">Metal-binding</keyword>